<dbReference type="PANTHER" id="PTHR36978">
    <property type="entry name" value="P-LOOP CONTAINING NUCLEOTIDE TRIPHOSPHATE HYDROLASE"/>
    <property type="match status" value="1"/>
</dbReference>
<feature type="region of interest" description="Disordered" evidence="1">
    <location>
        <begin position="188"/>
        <end position="209"/>
    </location>
</feature>
<dbReference type="InterPro" id="IPR040632">
    <property type="entry name" value="Sulfotransfer_4"/>
</dbReference>
<reference evidence="2" key="1">
    <citation type="submission" date="2022-06" db="EMBL/GenBank/DDBJ databases">
        <title>Sphingomicrobium sedimins sp. nov., a marine bacterium isolated from tidal flat.</title>
        <authorList>
            <person name="Kim C.-H."/>
            <person name="Yoo Y."/>
            <person name="Kim J.-J."/>
        </authorList>
    </citation>
    <scope>NUCLEOTIDE SEQUENCE</scope>
    <source>
        <strain evidence="2">GRR-S6-50</strain>
    </source>
</reference>
<protein>
    <recommendedName>
        <fullName evidence="4">Sulfotransferase family protein</fullName>
    </recommendedName>
</protein>
<accession>A0A9X2J1D9</accession>
<dbReference type="EMBL" id="JAMSHT010000001">
    <property type="protein sequence ID" value="MCM8556629.1"/>
    <property type="molecule type" value="Genomic_DNA"/>
</dbReference>
<evidence type="ECO:0000256" key="1">
    <source>
        <dbReference type="SAM" id="MobiDB-lite"/>
    </source>
</evidence>
<organism evidence="2 3">
    <name type="scientific">Sphingomicrobium sediminis</name>
    <dbReference type="NCBI Taxonomy" id="2950949"/>
    <lineage>
        <taxon>Bacteria</taxon>
        <taxon>Pseudomonadati</taxon>
        <taxon>Pseudomonadota</taxon>
        <taxon>Alphaproteobacteria</taxon>
        <taxon>Sphingomonadales</taxon>
        <taxon>Sphingomonadaceae</taxon>
        <taxon>Sphingomicrobium</taxon>
    </lineage>
</organism>
<keyword evidence="3" id="KW-1185">Reference proteome</keyword>
<sequence>MALEVIGAGPGRTATFSTKFALEHLGFGPCYHMAEVFASVRRNLPLWQAAADGNPDWDTIFAGYRSTTDFPASVFWRELADHFPNAKVLLTVRDADSWFESVNETIMSPRMLGSMEGTAMMKMFRGTYLKPYGDKVGDRTFMTEWYEAHNQAVKETIAPERLLVFHPKEGWEPLCDFLDVPVPTQPFPRVNSRDELGGQADEQGGLPADPEELEKWAKSYMAELKATAFDS</sequence>
<dbReference type="RefSeq" id="WP_252111998.1">
    <property type="nucleotide sequence ID" value="NZ_JAMSHT010000001.1"/>
</dbReference>
<evidence type="ECO:0000313" key="2">
    <source>
        <dbReference type="EMBL" id="MCM8556629.1"/>
    </source>
</evidence>
<evidence type="ECO:0000313" key="3">
    <source>
        <dbReference type="Proteomes" id="UP001155128"/>
    </source>
</evidence>
<gene>
    <name evidence="2" type="ORF">NDO55_02185</name>
</gene>
<dbReference type="Pfam" id="PF17784">
    <property type="entry name" value="Sulfotransfer_4"/>
    <property type="match status" value="1"/>
</dbReference>
<comment type="caution">
    <text evidence="2">The sequence shown here is derived from an EMBL/GenBank/DDBJ whole genome shotgun (WGS) entry which is preliminary data.</text>
</comment>
<name>A0A9X2J1D9_9SPHN</name>
<dbReference type="PANTHER" id="PTHR36978:SF4">
    <property type="entry name" value="P-LOOP CONTAINING NUCLEOSIDE TRIPHOSPHATE HYDROLASE PROTEIN"/>
    <property type="match status" value="1"/>
</dbReference>
<dbReference type="SUPFAM" id="SSF52540">
    <property type="entry name" value="P-loop containing nucleoside triphosphate hydrolases"/>
    <property type="match status" value="1"/>
</dbReference>
<dbReference type="AlphaFoldDB" id="A0A9X2J1D9"/>
<dbReference type="Gene3D" id="3.40.50.300">
    <property type="entry name" value="P-loop containing nucleotide triphosphate hydrolases"/>
    <property type="match status" value="1"/>
</dbReference>
<evidence type="ECO:0008006" key="4">
    <source>
        <dbReference type="Google" id="ProtNLM"/>
    </source>
</evidence>
<dbReference type="InterPro" id="IPR027417">
    <property type="entry name" value="P-loop_NTPase"/>
</dbReference>
<proteinExistence type="predicted"/>
<dbReference type="Proteomes" id="UP001155128">
    <property type="component" value="Unassembled WGS sequence"/>
</dbReference>